<proteinExistence type="predicted"/>
<reference evidence="1" key="1">
    <citation type="submission" date="2023-06" db="EMBL/GenBank/DDBJ databases">
        <authorList>
            <consortium name="Lawrence Berkeley National Laboratory"/>
            <person name="Ahrendt S."/>
            <person name="Sahu N."/>
            <person name="Indic B."/>
            <person name="Wong-Bajracharya J."/>
            <person name="Merenyi Z."/>
            <person name="Ke H.-M."/>
            <person name="Monk M."/>
            <person name="Kocsube S."/>
            <person name="Drula E."/>
            <person name="Lipzen A."/>
            <person name="Balint B."/>
            <person name="Henrissat B."/>
            <person name="Andreopoulos B."/>
            <person name="Martin F.M."/>
            <person name="Harder C.B."/>
            <person name="Rigling D."/>
            <person name="Ford K.L."/>
            <person name="Foster G.D."/>
            <person name="Pangilinan J."/>
            <person name="Papanicolaou A."/>
            <person name="Barry K."/>
            <person name="LaButti K."/>
            <person name="Viragh M."/>
            <person name="Koriabine M."/>
            <person name="Yan M."/>
            <person name="Riley R."/>
            <person name="Champramary S."/>
            <person name="Plett K.L."/>
            <person name="Tsai I.J."/>
            <person name="Slot J."/>
            <person name="Sipos G."/>
            <person name="Plett J."/>
            <person name="Nagy L.G."/>
            <person name="Grigoriev I.V."/>
        </authorList>
    </citation>
    <scope>NUCLEOTIDE SEQUENCE</scope>
    <source>
        <strain evidence="1">ICMP 16352</strain>
    </source>
</reference>
<dbReference type="Proteomes" id="UP001175227">
    <property type="component" value="Unassembled WGS sequence"/>
</dbReference>
<dbReference type="AlphaFoldDB" id="A0AA39KHS4"/>
<comment type="caution">
    <text evidence="1">The sequence shown here is derived from an EMBL/GenBank/DDBJ whole genome shotgun (WGS) entry which is preliminary data.</text>
</comment>
<name>A0AA39KHS4_9AGAR</name>
<dbReference type="EMBL" id="JAUEPR010000178">
    <property type="protein sequence ID" value="KAK0460335.1"/>
    <property type="molecule type" value="Genomic_DNA"/>
</dbReference>
<evidence type="ECO:0000313" key="1">
    <source>
        <dbReference type="EMBL" id="KAK0460335.1"/>
    </source>
</evidence>
<evidence type="ECO:0000313" key="2">
    <source>
        <dbReference type="Proteomes" id="UP001175227"/>
    </source>
</evidence>
<sequence>MRKFHLLEKIIKLGDGGDDDDALFSVRTALEDFIQPDSPFVELLLKPNAFAILTKNIDWEVTHTFDERHNLRQSVKAQESGVRCIQKLITIDKARMMLFDEKIVDKLLNLLAAFKDEPESVERSRLHCSKGYGRLLLETLSKLATFEDSRRRIHGNTNLREKLQRFITVPEPGSSSLEASQ</sequence>
<accession>A0AA39KHS4</accession>
<keyword evidence="2" id="KW-1185">Reference proteome</keyword>
<organism evidence="1 2">
    <name type="scientific">Armillaria novae-zelandiae</name>
    <dbReference type="NCBI Taxonomy" id="153914"/>
    <lineage>
        <taxon>Eukaryota</taxon>
        <taxon>Fungi</taxon>
        <taxon>Dikarya</taxon>
        <taxon>Basidiomycota</taxon>
        <taxon>Agaricomycotina</taxon>
        <taxon>Agaricomycetes</taxon>
        <taxon>Agaricomycetidae</taxon>
        <taxon>Agaricales</taxon>
        <taxon>Marasmiineae</taxon>
        <taxon>Physalacriaceae</taxon>
        <taxon>Armillaria</taxon>
    </lineage>
</organism>
<gene>
    <name evidence="1" type="ORF">IW261DRAFT_296061</name>
</gene>
<protein>
    <submittedName>
        <fullName evidence="1">Uncharacterized protein</fullName>
    </submittedName>
</protein>